<comment type="caution">
    <text evidence="1">The sequence shown here is derived from an EMBL/GenBank/DDBJ whole genome shotgun (WGS) entry which is preliminary data.</text>
</comment>
<sequence>MYDLPVSPAFSIFTAFLQDPVTIDNDDAFFYLKRDSYDGVILSKITMSVLYKYNPRGHHSNVADNLRRFPIVLVTGELVMLKRLVCILSNIIEWTYPNQLAKKFEVPNVRYYKGKEKMATNAQEESSLRVKRLKNNIENVK</sequence>
<dbReference type="AlphaFoldDB" id="A0A9N9N5D0"/>
<reference evidence="1" key="1">
    <citation type="submission" date="2021-06" db="EMBL/GenBank/DDBJ databases">
        <authorList>
            <person name="Kallberg Y."/>
            <person name="Tangrot J."/>
            <person name="Rosling A."/>
        </authorList>
    </citation>
    <scope>NUCLEOTIDE SEQUENCE</scope>
    <source>
        <strain evidence="1">FL966</strain>
    </source>
</reference>
<evidence type="ECO:0000313" key="2">
    <source>
        <dbReference type="Proteomes" id="UP000789759"/>
    </source>
</evidence>
<gene>
    <name evidence="1" type="ORF">CPELLU_LOCUS11952</name>
</gene>
<name>A0A9N9N5D0_9GLOM</name>
<feature type="non-terminal residue" evidence="1">
    <location>
        <position position="1"/>
    </location>
</feature>
<dbReference type="EMBL" id="CAJVQA010011022">
    <property type="protein sequence ID" value="CAG8703388.1"/>
    <property type="molecule type" value="Genomic_DNA"/>
</dbReference>
<proteinExistence type="predicted"/>
<protein>
    <submittedName>
        <fullName evidence="1">7767_t:CDS:1</fullName>
    </submittedName>
</protein>
<organism evidence="1 2">
    <name type="scientific">Cetraspora pellucida</name>
    <dbReference type="NCBI Taxonomy" id="1433469"/>
    <lineage>
        <taxon>Eukaryota</taxon>
        <taxon>Fungi</taxon>
        <taxon>Fungi incertae sedis</taxon>
        <taxon>Mucoromycota</taxon>
        <taxon>Glomeromycotina</taxon>
        <taxon>Glomeromycetes</taxon>
        <taxon>Diversisporales</taxon>
        <taxon>Gigasporaceae</taxon>
        <taxon>Cetraspora</taxon>
    </lineage>
</organism>
<evidence type="ECO:0000313" key="1">
    <source>
        <dbReference type="EMBL" id="CAG8703388.1"/>
    </source>
</evidence>
<keyword evidence="2" id="KW-1185">Reference proteome</keyword>
<dbReference type="OrthoDB" id="2358498at2759"/>
<accession>A0A9N9N5D0</accession>
<dbReference type="Proteomes" id="UP000789759">
    <property type="component" value="Unassembled WGS sequence"/>
</dbReference>